<keyword evidence="15" id="KW-1278">Translocase</keyword>
<feature type="domain" description="HMA" evidence="24">
    <location>
        <begin position="6"/>
        <end position="72"/>
    </location>
</feature>
<dbReference type="InterPro" id="IPR017969">
    <property type="entry name" value="Heavy-metal-associated_CS"/>
</dbReference>
<dbReference type="PROSITE" id="PS01047">
    <property type="entry name" value="HMA_1"/>
    <property type="match status" value="2"/>
</dbReference>
<dbReference type="Pfam" id="PF00122">
    <property type="entry name" value="E1-E2_ATPase"/>
    <property type="match status" value="1"/>
</dbReference>
<feature type="transmembrane region" description="Helical" evidence="23">
    <location>
        <begin position="202"/>
        <end position="221"/>
    </location>
</feature>
<evidence type="ECO:0000256" key="12">
    <source>
        <dbReference type="ARBA" id="ARBA00022796"/>
    </source>
</evidence>
<dbReference type="GO" id="GO:0043682">
    <property type="term" value="F:P-type divalent copper transporter activity"/>
    <property type="evidence" value="ECO:0007669"/>
    <property type="project" value="TreeGrafter"/>
</dbReference>
<keyword evidence="18" id="KW-0406">Ion transport</keyword>
<feature type="transmembrane region" description="Helical" evidence="23">
    <location>
        <begin position="165"/>
        <end position="190"/>
    </location>
</feature>
<comment type="caution">
    <text evidence="25">The sequence shown here is derived from an EMBL/GenBank/DDBJ whole genome shotgun (WGS) entry which is preliminary data.</text>
</comment>
<dbReference type="InterPro" id="IPR059000">
    <property type="entry name" value="ATPase_P-type_domA"/>
</dbReference>
<evidence type="ECO:0000256" key="22">
    <source>
        <dbReference type="ARBA" id="ARBA00049289"/>
    </source>
</evidence>
<dbReference type="Gene3D" id="3.40.50.1000">
    <property type="entry name" value="HAD superfamily/HAD-like"/>
    <property type="match status" value="1"/>
</dbReference>
<evidence type="ECO:0000313" key="26">
    <source>
        <dbReference type="Proteomes" id="UP000010523"/>
    </source>
</evidence>
<keyword evidence="11 23" id="KW-0547">Nucleotide-binding</keyword>
<comment type="similarity">
    <text evidence="2 23">Belongs to the cation transport ATPase (P-type) (TC 3.A.3) family. Type IB subfamily.</text>
</comment>
<feature type="transmembrane region" description="Helical" evidence="23">
    <location>
        <begin position="756"/>
        <end position="773"/>
    </location>
</feature>
<keyword evidence="7" id="KW-0597">Phosphoprotein</keyword>
<dbReference type="GO" id="GO:0140581">
    <property type="term" value="F:P-type monovalent copper transporter activity"/>
    <property type="evidence" value="ECO:0007669"/>
    <property type="project" value="UniProtKB-EC"/>
</dbReference>
<dbReference type="RefSeq" id="WP_004436749.1">
    <property type="nucleotide sequence ID" value="NZ_AFEU01000003.1"/>
</dbReference>
<dbReference type="SUPFAM" id="SSF81665">
    <property type="entry name" value="Calcium ATPase, transmembrane domain M"/>
    <property type="match status" value="1"/>
</dbReference>
<evidence type="ECO:0000256" key="9">
    <source>
        <dbReference type="ARBA" id="ARBA00022723"/>
    </source>
</evidence>
<dbReference type="EMBL" id="AFEU01000003">
    <property type="protein sequence ID" value="EIJ78363.1"/>
    <property type="molecule type" value="Genomic_DNA"/>
</dbReference>
<keyword evidence="14" id="KW-0460">Magnesium</keyword>
<dbReference type="InterPro" id="IPR023299">
    <property type="entry name" value="ATPase_P-typ_cyto_dom_N"/>
</dbReference>
<accession>I3DVU2</accession>
<evidence type="ECO:0000256" key="1">
    <source>
        <dbReference type="ARBA" id="ARBA00004651"/>
    </source>
</evidence>
<dbReference type="Gene3D" id="3.40.1110.10">
    <property type="entry name" value="Calcium-transporting ATPase, cytoplasmic domain N"/>
    <property type="match status" value="1"/>
</dbReference>
<dbReference type="NCBIfam" id="TIGR01494">
    <property type="entry name" value="ATPase_P-type"/>
    <property type="match status" value="1"/>
</dbReference>
<dbReference type="InterPro" id="IPR018303">
    <property type="entry name" value="ATPase_P-typ_P_site"/>
</dbReference>
<evidence type="ECO:0000256" key="21">
    <source>
        <dbReference type="ARBA" id="ARBA00033239"/>
    </source>
</evidence>
<dbReference type="OrthoDB" id="9813266at2"/>
<dbReference type="InterPro" id="IPR027256">
    <property type="entry name" value="P-typ_ATPase_IB"/>
</dbReference>
<feature type="transmembrane region" description="Helical" evidence="23">
    <location>
        <begin position="261"/>
        <end position="281"/>
    </location>
</feature>
<keyword evidence="19 23" id="KW-0472">Membrane</keyword>
<evidence type="ECO:0000256" key="3">
    <source>
        <dbReference type="ARBA" id="ARBA00012517"/>
    </source>
</evidence>
<evidence type="ECO:0000256" key="15">
    <source>
        <dbReference type="ARBA" id="ARBA00022967"/>
    </source>
</evidence>
<keyword evidence="6 23" id="KW-1003">Cell membrane</keyword>
<evidence type="ECO:0000256" key="16">
    <source>
        <dbReference type="ARBA" id="ARBA00022989"/>
    </source>
</evidence>
<dbReference type="SUPFAM" id="SSF56784">
    <property type="entry name" value="HAD-like"/>
    <property type="match status" value="1"/>
</dbReference>
<dbReference type="PRINTS" id="PR00942">
    <property type="entry name" value="CUATPASEI"/>
</dbReference>
<dbReference type="CDD" id="cd02094">
    <property type="entry name" value="P-type_ATPase_Cu-like"/>
    <property type="match status" value="1"/>
</dbReference>
<keyword evidence="8 23" id="KW-0812">Transmembrane</keyword>
<dbReference type="InterPro" id="IPR044492">
    <property type="entry name" value="P_typ_ATPase_HD_dom"/>
</dbReference>
<dbReference type="Gene3D" id="2.70.150.10">
    <property type="entry name" value="Calcium-transporting ATPase, cytoplasmic transduction domain A"/>
    <property type="match status" value="1"/>
</dbReference>
<dbReference type="GO" id="GO:0055070">
    <property type="term" value="P:copper ion homeostasis"/>
    <property type="evidence" value="ECO:0007669"/>
    <property type="project" value="TreeGrafter"/>
</dbReference>
<keyword evidence="16 23" id="KW-1133">Transmembrane helix</keyword>
<evidence type="ECO:0000256" key="14">
    <source>
        <dbReference type="ARBA" id="ARBA00022842"/>
    </source>
</evidence>
<dbReference type="InterPro" id="IPR023298">
    <property type="entry name" value="ATPase_P-typ_TM_dom_sf"/>
</dbReference>
<dbReference type="Gene3D" id="3.30.70.100">
    <property type="match status" value="2"/>
</dbReference>
<dbReference type="FunFam" id="3.40.1110.10:FF:000056">
    <property type="entry name" value="Copper-exporting P-type ATPase"/>
    <property type="match status" value="1"/>
</dbReference>
<evidence type="ECO:0000313" key="25">
    <source>
        <dbReference type="EMBL" id="EIJ78363.1"/>
    </source>
</evidence>
<evidence type="ECO:0000256" key="2">
    <source>
        <dbReference type="ARBA" id="ARBA00006024"/>
    </source>
</evidence>
<dbReference type="GO" id="GO:0016887">
    <property type="term" value="F:ATP hydrolysis activity"/>
    <property type="evidence" value="ECO:0007669"/>
    <property type="project" value="InterPro"/>
</dbReference>
<dbReference type="Pfam" id="PF00702">
    <property type="entry name" value="Hydrolase"/>
    <property type="match status" value="1"/>
</dbReference>
<keyword evidence="13 23" id="KW-0067">ATP-binding</keyword>
<feature type="transmembrane region" description="Helical" evidence="23">
    <location>
        <begin position="450"/>
        <end position="472"/>
    </location>
</feature>
<evidence type="ECO:0000256" key="6">
    <source>
        <dbReference type="ARBA" id="ARBA00022475"/>
    </source>
</evidence>
<gene>
    <name evidence="25" type="ORF">PB1_12414</name>
</gene>
<protein>
    <recommendedName>
        <fullName evidence="4">Copper-exporting P-type ATPase</fullName>
        <ecNumber evidence="3">7.2.2.8</ecNumber>
    </recommendedName>
    <alternativeName>
        <fullName evidence="20">Copper-exporting P-type ATPase A</fullName>
    </alternativeName>
    <alternativeName>
        <fullName evidence="21">Cu(+)-exporting ATPase</fullName>
    </alternativeName>
</protein>
<keyword evidence="17" id="KW-0186">Copper</keyword>
<keyword evidence="10" id="KW-0677">Repeat</keyword>
<evidence type="ECO:0000256" key="13">
    <source>
        <dbReference type="ARBA" id="ARBA00022840"/>
    </source>
</evidence>
<dbReference type="SUPFAM" id="SSF81653">
    <property type="entry name" value="Calcium ATPase, transduction domain A"/>
    <property type="match status" value="1"/>
</dbReference>
<evidence type="ECO:0000256" key="5">
    <source>
        <dbReference type="ARBA" id="ARBA00022448"/>
    </source>
</evidence>
<dbReference type="FunFam" id="2.70.150.10:FF:000020">
    <property type="entry name" value="Copper-exporting P-type ATPase A"/>
    <property type="match status" value="1"/>
</dbReference>
<dbReference type="GO" id="GO:0005886">
    <property type="term" value="C:plasma membrane"/>
    <property type="evidence" value="ECO:0007669"/>
    <property type="project" value="UniProtKB-SubCell"/>
</dbReference>
<dbReference type="SFLD" id="SFLDS00003">
    <property type="entry name" value="Haloacid_Dehalogenase"/>
    <property type="match status" value="1"/>
</dbReference>
<dbReference type="InterPro" id="IPR036163">
    <property type="entry name" value="HMA_dom_sf"/>
</dbReference>
<name>I3DVU2_BACMT</name>
<dbReference type="NCBIfam" id="TIGR01525">
    <property type="entry name" value="ATPase-IB_hvy"/>
    <property type="match status" value="1"/>
</dbReference>
<reference evidence="25 26" key="1">
    <citation type="journal article" date="2012" name="Appl. Environ. Microbiol.">
        <title>Genome Sequence of Thermotolerant Bacillus methanolicus: Features and Regulation Related to Methylotrophy and Production of L-Lysine and L-Glutamate from Methanol.</title>
        <authorList>
            <person name="Heggeset T.M."/>
            <person name="Krog A."/>
            <person name="Balzer S."/>
            <person name="Wentzel A."/>
            <person name="Ellingsen T.E."/>
            <person name="Brautaset T."/>
        </authorList>
    </citation>
    <scope>NUCLEOTIDE SEQUENCE [LARGE SCALE GENOMIC DNA]</scope>
    <source>
        <strain evidence="25 26">PB1</strain>
    </source>
</reference>
<dbReference type="PRINTS" id="PR00119">
    <property type="entry name" value="CATATPASE"/>
</dbReference>
<evidence type="ECO:0000256" key="10">
    <source>
        <dbReference type="ARBA" id="ARBA00022737"/>
    </source>
</evidence>
<sequence length="804" mass="86540">MSEKVLESQFQITGMTCAACATRIEKGLKKMEGVQDANVNLALEKATVKFNPSVMGPADIQKKVRDLGYDIVTDKAELILTGMTCAACATRIEKGLNKMEGVINATVNLALEKAAVEYNPSIVSPKDMIQRVEKLGYGASVKSEDNDKEAVDYRLKEIKTQQGKFIFSMILSLPLLWSMVGHFSFTSFIYVPESFMNPWVQMALATPVQFFIGKQFYVGAYKALRNKSANMDVLVALGTSAAYFYSVFLAIQTIVNNTHSVGLYFETSAILITLIILGKLFEAKAKGRSSEAIKKLMGLQAKTATVLRDGEEKEIPLEEVVVGDILLVKPGEKVPVDGEILEGRTALDESMITGESVPVDKTVGDTVIGATINKNGFIKIKATKVGKDTALAQIIKVVEEAQGSKAPIQRLADSISGVFVPIVVGIAVVTFFIWYLWVAPGDFPEALEKLIAVLVIACPCALGLATPTSIMAGSGRAAEYGILFKGGEHLEMTHRIDTVVLDKTGTITNGAPVLTDVITEMDEAEFLTLVGSAEKQSEHPLAQAIVEGINEKNINLKNAEEFEAIPGYGIKAKVDGKEVLIGTRRLMNKYNVEIEYAMNQMDSLEKQGKTAMLAAINGTFAGIVAVADTIKETSTEAVKRLKEMGLEVIMITGDNEQTARAIAKQAGIENVIGEVLPEGKAEEVKKLQMQGKKVAMVGDGINDAPALAVADIGMAIGTGTDVAMEAADITLIRGDLNSIADSIFMSKKTIQNIKQNLFWALAYNSLGIPVAAIGFLAPWLAGAAMAFSSVSVVLNSLRLQKVRL</sequence>
<evidence type="ECO:0000256" key="23">
    <source>
        <dbReference type="RuleBase" id="RU362081"/>
    </source>
</evidence>
<dbReference type="PROSITE" id="PS50846">
    <property type="entry name" value="HMA_2"/>
    <property type="match status" value="2"/>
</dbReference>
<feature type="domain" description="HMA" evidence="24">
    <location>
        <begin position="74"/>
        <end position="140"/>
    </location>
</feature>
<dbReference type="InterPro" id="IPR036412">
    <property type="entry name" value="HAD-like_sf"/>
</dbReference>
<feature type="transmembrane region" description="Helical" evidence="23">
    <location>
        <begin position="418"/>
        <end position="438"/>
    </location>
</feature>
<comment type="catalytic activity">
    <reaction evidence="22">
        <text>Cu(+)(in) + ATP + H2O = Cu(+)(out) + ADP + phosphate + H(+)</text>
        <dbReference type="Rhea" id="RHEA:25792"/>
        <dbReference type="ChEBI" id="CHEBI:15377"/>
        <dbReference type="ChEBI" id="CHEBI:15378"/>
        <dbReference type="ChEBI" id="CHEBI:30616"/>
        <dbReference type="ChEBI" id="CHEBI:43474"/>
        <dbReference type="ChEBI" id="CHEBI:49552"/>
        <dbReference type="ChEBI" id="CHEBI:456216"/>
        <dbReference type="EC" id="7.2.2.8"/>
    </reaction>
</comment>
<organism evidence="25 26">
    <name type="scientific">Bacillus methanolicus PB1</name>
    <dbReference type="NCBI Taxonomy" id="997296"/>
    <lineage>
        <taxon>Bacteria</taxon>
        <taxon>Bacillati</taxon>
        <taxon>Bacillota</taxon>
        <taxon>Bacilli</taxon>
        <taxon>Bacillales</taxon>
        <taxon>Bacillaceae</taxon>
        <taxon>Bacillus</taxon>
    </lineage>
</organism>
<dbReference type="GO" id="GO:0005524">
    <property type="term" value="F:ATP binding"/>
    <property type="evidence" value="ECO:0007669"/>
    <property type="project" value="UniProtKB-UniRule"/>
</dbReference>
<dbReference type="FunFam" id="3.30.70.100:FF:000005">
    <property type="entry name" value="Copper-exporting P-type ATPase A"/>
    <property type="match status" value="2"/>
</dbReference>
<evidence type="ECO:0000256" key="17">
    <source>
        <dbReference type="ARBA" id="ARBA00023008"/>
    </source>
</evidence>
<dbReference type="SFLD" id="SFLDF00027">
    <property type="entry name" value="p-type_atpase"/>
    <property type="match status" value="1"/>
</dbReference>
<dbReference type="STRING" id="997296.PB1_12414"/>
<dbReference type="PROSITE" id="PS00154">
    <property type="entry name" value="ATPASE_E1_E2"/>
    <property type="match status" value="1"/>
</dbReference>
<dbReference type="Pfam" id="PF00403">
    <property type="entry name" value="HMA"/>
    <property type="match status" value="2"/>
</dbReference>
<keyword evidence="5" id="KW-0813">Transport</keyword>
<evidence type="ECO:0000259" key="24">
    <source>
        <dbReference type="PROSITE" id="PS50846"/>
    </source>
</evidence>
<comment type="subcellular location">
    <subcellularLocation>
        <location evidence="1">Cell membrane</location>
        <topology evidence="1">Multi-pass membrane protein</topology>
    </subcellularLocation>
</comment>
<dbReference type="PANTHER" id="PTHR43520:SF8">
    <property type="entry name" value="P-TYPE CU(+) TRANSPORTER"/>
    <property type="match status" value="1"/>
</dbReference>
<keyword evidence="26" id="KW-1185">Reference proteome</keyword>
<dbReference type="eggNOG" id="COG2217">
    <property type="taxonomic scope" value="Bacteria"/>
</dbReference>
<dbReference type="PATRIC" id="fig|997296.3.peg.2617"/>
<dbReference type="InterPro" id="IPR006122">
    <property type="entry name" value="HMA_Cu_ion-bd"/>
</dbReference>
<dbReference type="PRINTS" id="PR00943">
    <property type="entry name" value="CUATPASE"/>
</dbReference>
<dbReference type="PANTHER" id="PTHR43520">
    <property type="entry name" value="ATP7, ISOFORM B"/>
    <property type="match status" value="1"/>
</dbReference>
<evidence type="ECO:0000256" key="11">
    <source>
        <dbReference type="ARBA" id="ARBA00022741"/>
    </source>
</evidence>
<evidence type="ECO:0000256" key="19">
    <source>
        <dbReference type="ARBA" id="ARBA00023136"/>
    </source>
</evidence>
<keyword evidence="9 23" id="KW-0479">Metal-binding</keyword>
<dbReference type="NCBIfam" id="TIGR00003">
    <property type="entry name" value="copper ion binding protein"/>
    <property type="match status" value="2"/>
</dbReference>
<dbReference type="InterPro" id="IPR008250">
    <property type="entry name" value="ATPase_P-typ_transduc_dom_A_sf"/>
</dbReference>
<evidence type="ECO:0000256" key="8">
    <source>
        <dbReference type="ARBA" id="ARBA00022692"/>
    </source>
</evidence>
<evidence type="ECO:0000256" key="4">
    <source>
        <dbReference type="ARBA" id="ARBA00015102"/>
    </source>
</evidence>
<dbReference type="FunFam" id="3.40.50.1000:FF:000333">
    <property type="entry name" value="Copper-transporting ATPase 2"/>
    <property type="match status" value="1"/>
</dbReference>
<dbReference type="AlphaFoldDB" id="I3DVU2"/>
<dbReference type="SFLD" id="SFLDG00002">
    <property type="entry name" value="C1.7:_P-type_atpase_like"/>
    <property type="match status" value="1"/>
</dbReference>
<dbReference type="Proteomes" id="UP000010523">
    <property type="component" value="Unassembled WGS sequence"/>
</dbReference>
<evidence type="ECO:0000256" key="7">
    <source>
        <dbReference type="ARBA" id="ARBA00022553"/>
    </source>
</evidence>
<dbReference type="InterPro" id="IPR001757">
    <property type="entry name" value="P_typ_ATPase"/>
</dbReference>
<dbReference type="GO" id="GO:0005507">
    <property type="term" value="F:copper ion binding"/>
    <property type="evidence" value="ECO:0007669"/>
    <property type="project" value="InterPro"/>
</dbReference>
<evidence type="ECO:0000256" key="18">
    <source>
        <dbReference type="ARBA" id="ARBA00023065"/>
    </source>
</evidence>
<keyword evidence="12" id="KW-0187">Copper transport</keyword>
<dbReference type="CDD" id="cd00371">
    <property type="entry name" value="HMA"/>
    <property type="match status" value="2"/>
</dbReference>
<dbReference type="EC" id="7.2.2.8" evidence="3"/>
<feature type="transmembrane region" description="Helical" evidence="23">
    <location>
        <begin position="233"/>
        <end position="255"/>
    </location>
</feature>
<evidence type="ECO:0000256" key="20">
    <source>
        <dbReference type="ARBA" id="ARBA00029719"/>
    </source>
</evidence>
<dbReference type="SUPFAM" id="SSF55008">
    <property type="entry name" value="HMA, heavy metal-associated domain"/>
    <property type="match status" value="2"/>
</dbReference>
<proteinExistence type="inferred from homology"/>
<dbReference type="InterPro" id="IPR006121">
    <property type="entry name" value="HMA_dom"/>
</dbReference>
<dbReference type="NCBIfam" id="TIGR01511">
    <property type="entry name" value="ATPase-IB1_Cu"/>
    <property type="match status" value="1"/>
</dbReference>
<dbReference type="InterPro" id="IPR023214">
    <property type="entry name" value="HAD_sf"/>
</dbReference>